<feature type="transmembrane region" description="Helical" evidence="1">
    <location>
        <begin position="163"/>
        <end position="179"/>
    </location>
</feature>
<name>A0ABW3DLW5_9ACTN</name>
<feature type="transmembrane region" description="Helical" evidence="1">
    <location>
        <begin position="75"/>
        <end position="94"/>
    </location>
</feature>
<keyword evidence="1" id="KW-0812">Transmembrane</keyword>
<dbReference type="Proteomes" id="UP001597024">
    <property type="component" value="Unassembled WGS sequence"/>
</dbReference>
<comment type="caution">
    <text evidence="2">The sequence shown here is derived from an EMBL/GenBank/DDBJ whole genome shotgun (WGS) entry which is preliminary data.</text>
</comment>
<evidence type="ECO:0000313" key="2">
    <source>
        <dbReference type="EMBL" id="MFD0883947.1"/>
    </source>
</evidence>
<dbReference type="EMBL" id="JBHTHX010000094">
    <property type="protein sequence ID" value="MFD0883947.1"/>
    <property type="molecule type" value="Genomic_DNA"/>
</dbReference>
<protein>
    <submittedName>
        <fullName evidence="2">Uncharacterized protein</fullName>
    </submittedName>
</protein>
<keyword evidence="3" id="KW-1185">Reference proteome</keyword>
<feature type="transmembrane region" description="Helical" evidence="1">
    <location>
        <begin position="114"/>
        <end position="142"/>
    </location>
</feature>
<proteinExistence type="predicted"/>
<evidence type="ECO:0000256" key="1">
    <source>
        <dbReference type="SAM" id="Phobius"/>
    </source>
</evidence>
<keyword evidence="1" id="KW-1133">Transmembrane helix</keyword>
<gene>
    <name evidence="2" type="ORF">ACFQ08_05170</name>
</gene>
<evidence type="ECO:0000313" key="3">
    <source>
        <dbReference type="Proteomes" id="UP001597024"/>
    </source>
</evidence>
<accession>A0ABW3DLW5</accession>
<organism evidence="2 3">
    <name type="scientific">Streptosporangium algeriense</name>
    <dbReference type="NCBI Taxonomy" id="1682748"/>
    <lineage>
        <taxon>Bacteria</taxon>
        <taxon>Bacillati</taxon>
        <taxon>Actinomycetota</taxon>
        <taxon>Actinomycetes</taxon>
        <taxon>Streptosporangiales</taxon>
        <taxon>Streptosporangiaceae</taxon>
        <taxon>Streptosporangium</taxon>
    </lineage>
</organism>
<reference evidence="3" key="1">
    <citation type="journal article" date="2019" name="Int. J. Syst. Evol. Microbiol.">
        <title>The Global Catalogue of Microorganisms (GCM) 10K type strain sequencing project: providing services to taxonomists for standard genome sequencing and annotation.</title>
        <authorList>
            <consortium name="The Broad Institute Genomics Platform"/>
            <consortium name="The Broad Institute Genome Sequencing Center for Infectious Disease"/>
            <person name="Wu L."/>
            <person name="Ma J."/>
        </authorList>
    </citation>
    <scope>NUCLEOTIDE SEQUENCE [LARGE SCALE GENOMIC DNA]</scope>
    <source>
        <strain evidence="3">CCUG 62974</strain>
    </source>
</reference>
<feature type="transmembrane region" description="Helical" evidence="1">
    <location>
        <begin position="31"/>
        <end position="54"/>
    </location>
</feature>
<sequence>MADIGYFEAWQMWLDGRSTLGNDLFGLPMIWWGRAGKIAAFVSGMTILLDIAGTERLVSFADRLHAVVQAFWSRALTYSFSIGAFVLAFAWVAIWDNVWSIELPVPAGLPGLGVLVGLLKAVVVAALLCLAPLAVAGTILLIDKVCTRLPTIFTHPRAVHLRVVAAVLLVAGFHFDLLAS</sequence>
<keyword evidence="1" id="KW-0472">Membrane</keyword>